<dbReference type="GO" id="GO:0006189">
    <property type="term" value="P:'de novo' IMP biosynthetic process"/>
    <property type="evidence" value="ECO:0007669"/>
    <property type="project" value="UniProtKB-UniRule"/>
</dbReference>
<protein>
    <recommendedName>
        <fullName evidence="3 4">N5-carboxyaminoimidazole ribonucleotide mutase</fullName>
        <shortName evidence="3 4">N5-CAIR mutase</shortName>
        <ecNumber evidence="3 4">5.4.99.18</ecNumber>
    </recommendedName>
    <alternativeName>
        <fullName evidence="3">5-(carboxyamino)imidazole ribonucleotide mutase</fullName>
    </alternativeName>
</protein>
<name>A0A7W9KKF0_9PSEU</name>
<keyword evidence="8" id="KW-1185">Reference proteome</keyword>
<keyword evidence="2 3" id="KW-0413">Isomerase</keyword>
<dbReference type="InterPro" id="IPR000031">
    <property type="entry name" value="PurE_dom"/>
</dbReference>
<evidence type="ECO:0000256" key="5">
    <source>
        <dbReference type="PIRSR" id="PIRSR001338-1"/>
    </source>
</evidence>
<dbReference type="Pfam" id="PF00731">
    <property type="entry name" value="AIRC"/>
    <property type="match status" value="1"/>
</dbReference>
<gene>
    <name evidence="3" type="primary">purE</name>
    <name evidence="7" type="ORF">BJ998_004720</name>
</gene>
<feature type="domain" description="PurE" evidence="6">
    <location>
        <begin position="2"/>
        <end position="151"/>
    </location>
</feature>
<comment type="pathway">
    <text evidence="3 4">Purine metabolism; IMP biosynthesis via de novo pathway; 5-amino-1-(5-phospho-D-ribosyl)imidazole-4-carboxylate from 5-amino-1-(5-phospho-D-ribosyl)imidazole (N5-CAIR route): step 2/2.</text>
</comment>
<evidence type="ECO:0000313" key="7">
    <source>
        <dbReference type="EMBL" id="MBB5893524.1"/>
    </source>
</evidence>
<dbReference type="SMART" id="SM01001">
    <property type="entry name" value="AIRC"/>
    <property type="match status" value="1"/>
</dbReference>
<evidence type="ECO:0000256" key="3">
    <source>
        <dbReference type="HAMAP-Rule" id="MF_01929"/>
    </source>
</evidence>
<dbReference type="PANTHER" id="PTHR23046">
    <property type="entry name" value="PHOSPHORIBOSYLAMINOIMIDAZOLE CARBOXYLASE CATALYTIC SUBUNIT"/>
    <property type="match status" value="1"/>
</dbReference>
<dbReference type="NCBIfam" id="TIGR01162">
    <property type="entry name" value="purE"/>
    <property type="match status" value="1"/>
</dbReference>
<accession>A0A7W9KKF0</accession>
<feature type="binding site" evidence="3 5">
    <location>
        <position position="10"/>
    </location>
    <ligand>
        <name>substrate</name>
    </ligand>
</feature>
<organism evidence="7 8">
    <name type="scientific">Kutzneria kofuensis</name>
    <dbReference type="NCBI Taxonomy" id="103725"/>
    <lineage>
        <taxon>Bacteria</taxon>
        <taxon>Bacillati</taxon>
        <taxon>Actinomycetota</taxon>
        <taxon>Actinomycetes</taxon>
        <taxon>Pseudonocardiales</taxon>
        <taxon>Pseudonocardiaceae</taxon>
        <taxon>Kutzneria</taxon>
    </lineage>
</organism>
<evidence type="ECO:0000256" key="1">
    <source>
        <dbReference type="ARBA" id="ARBA00022755"/>
    </source>
</evidence>
<dbReference type="AlphaFoldDB" id="A0A7W9KKF0"/>
<evidence type="ECO:0000313" key="8">
    <source>
        <dbReference type="Proteomes" id="UP000585638"/>
    </source>
</evidence>
<reference evidence="7 8" key="1">
    <citation type="submission" date="2020-08" db="EMBL/GenBank/DDBJ databases">
        <title>Sequencing the genomes of 1000 actinobacteria strains.</title>
        <authorList>
            <person name="Klenk H.-P."/>
        </authorList>
    </citation>
    <scope>NUCLEOTIDE SEQUENCE [LARGE SCALE GENOMIC DNA]</scope>
    <source>
        <strain evidence="7 8">DSM 43851</strain>
    </source>
</reference>
<feature type="binding site" evidence="3 5">
    <location>
        <position position="40"/>
    </location>
    <ligand>
        <name>substrate</name>
    </ligand>
</feature>
<evidence type="ECO:0000259" key="6">
    <source>
        <dbReference type="SMART" id="SM01001"/>
    </source>
</evidence>
<proteinExistence type="inferred from homology"/>
<sequence>MALVGVIMGSDSDWPVMEAAAQALAEFDVPYEVSVVSAHRTPQRMLDYARDAAGRGLQVIIAGAGGAAHLPGMVASATPLPVIGVPVPLKYLDGMDSLLSIVQMPAGVPVATVSVGGARNAGLLAVRILAAADPELQARMTRFQADLEQLVLEKDDALRRKAQAQLGE</sequence>
<dbReference type="InterPro" id="IPR024694">
    <property type="entry name" value="PurE_prokaryotes"/>
</dbReference>
<feature type="binding site" evidence="3 5">
    <location>
        <position position="13"/>
    </location>
    <ligand>
        <name>substrate</name>
    </ligand>
</feature>
<dbReference type="EC" id="5.4.99.18" evidence="3 4"/>
<evidence type="ECO:0000256" key="4">
    <source>
        <dbReference type="PIRNR" id="PIRNR001338"/>
    </source>
</evidence>
<dbReference type="EMBL" id="JACHIR010000001">
    <property type="protein sequence ID" value="MBB5893524.1"/>
    <property type="molecule type" value="Genomic_DNA"/>
</dbReference>
<dbReference type="UniPathway" id="UPA00074">
    <property type="reaction ID" value="UER00943"/>
</dbReference>
<comment type="catalytic activity">
    <reaction evidence="3 4">
        <text>5-carboxyamino-1-(5-phospho-D-ribosyl)imidazole + H(+) = 5-amino-1-(5-phospho-D-ribosyl)imidazole-4-carboxylate</text>
        <dbReference type="Rhea" id="RHEA:13193"/>
        <dbReference type="ChEBI" id="CHEBI:15378"/>
        <dbReference type="ChEBI" id="CHEBI:58730"/>
        <dbReference type="ChEBI" id="CHEBI:77657"/>
        <dbReference type="EC" id="5.4.99.18"/>
    </reaction>
</comment>
<keyword evidence="1 3" id="KW-0658">Purine biosynthesis</keyword>
<comment type="similarity">
    <text evidence="3">Belongs to the AIR carboxylase family. Class I subfamily.</text>
</comment>
<dbReference type="PIRSF" id="PIRSF001338">
    <property type="entry name" value="AIR_carboxylase"/>
    <property type="match status" value="1"/>
</dbReference>
<dbReference type="PANTHER" id="PTHR23046:SF2">
    <property type="entry name" value="PHOSPHORIBOSYLAMINOIMIDAZOLE CARBOXYLASE"/>
    <property type="match status" value="1"/>
</dbReference>
<comment type="caution">
    <text evidence="7">The sequence shown here is derived from an EMBL/GenBank/DDBJ whole genome shotgun (WGS) entry which is preliminary data.</text>
</comment>
<dbReference type="Proteomes" id="UP000585638">
    <property type="component" value="Unassembled WGS sequence"/>
</dbReference>
<dbReference type="HAMAP" id="MF_01929">
    <property type="entry name" value="PurE_classI"/>
    <property type="match status" value="1"/>
</dbReference>
<dbReference type="InterPro" id="IPR033747">
    <property type="entry name" value="PurE_ClassI"/>
</dbReference>
<dbReference type="GO" id="GO:0034023">
    <property type="term" value="F:5-(carboxyamino)imidazole ribonucleotide mutase activity"/>
    <property type="evidence" value="ECO:0007669"/>
    <property type="project" value="UniProtKB-UniRule"/>
</dbReference>
<dbReference type="SUPFAM" id="SSF52255">
    <property type="entry name" value="N5-CAIR mutase (phosphoribosylaminoimidazole carboxylase, PurE)"/>
    <property type="match status" value="1"/>
</dbReference>
<comment type="function">
    <text evidence="3 4">Catalyzes the conversion of N5-carboxyaminoimidazole ribonucleotide (N5-CAIR) to 4-carboxy-5-aminoimidazole ribonucleotide (CAIR).</text>
</comment>
<evidence type="ECO:0000256" key="2">
    <source>
        <dbReference type="ARBA" id="ARBA00023235"/>
    </source>
</evidence>
<dbReference type="Gene3D" id="3.40.50.1970">
    <property type="match status" value="1"/>
</dbReference>